<evidence type="ECO:0000313" key="3">
    <source>
        <dbReference type="Proteomes" id="UP000767334"/>
    </source>
</evidence>
<name>A0ABS2FJH1_9CLOT</name>
<protein>
    <recommendedName>
        <fullName evidence="1">Phage-Barnase-EndoU-ColicinE5/D-RelE like nuclease 3 domain-containing protein</fullName>
    </recommendedName>
</protein>
<proteinExistence type="predicted"/>
<sequence>MESRFCTYKRVGYLRQKVANELGIEFTGVIYASPGVLKHIIKRHGRQLDRRTRDGILEWMKKILEEPDYIGIYKNEGGQTAVEFIKRVYTNLLLGVEVDKENQYIYVTTMYPITDKKIENRIYSGKLIDIKGKK</sequence>
<feature type="domain" description="Phage-Barnase-EndoU-ColicinE5/D-RelE like nuclease 3" evidence="1">
    <location>
        <begin position="9"/>
        <end position="120"/>
    </location>
</feature>
<dbReference type="RefSeq" id="WP_133014232.1">
    <property type="nucleotide sequence ID" value="NZ_JACJLL010000154.1"/>
</dbReference>
<keyword evidence="3" id="KW-1185">Reference proteome</keyword>
<reference evidence="2 3" key="1">
    <citation type="journal article" date="2021" name="Sci. Rep.">
        <title>The distribution of antibiotic resistance genes in chicken gut microbiota commensals.</title>
        <authorList>
            <person name="Juricova H."/>
            <person name="Matiasovicova J."/>
            <person name="Kubasova T."/>
            <person name="Cejkova D."/>
            <person name="Rychlik I."/>
        </authorList>
    </citation>
    <scope>NUCLEOTIDE SEQUENCE [LARGE SCALE GENOMIC DNA]</scope>
    <source>
        <strain evidence="2 3">An435</strain>
    </source>
</reference>
<comment type="caution">
    <text evidence="2">The sequence shown here is derived from an EMBL/GenBank/DDBJ whole genome shotgun (WGS) entry which is preliminary data.</text>
</comment>
<gene>
    <name evidence="2" type="ORF">H6A19_15550</name>
</gene>
<evidence type="ECO:0000313" key="2">
    <source>
        <dbReference type="EMBL" id="MBM6820730.1"/>
    </source>
</evidence>
<accession>A0ABS2FJH1</accession>
<dbReference type="Pfam" id="PF18812">
    <property type="entry name" value="PBECR3"/>
    <property type="match status" value="1"/>
</dbReference>
<dbReference type="Proteomes" id="UP000767334">
    <property type="component" value="Unassembled WGS sequence"/>
</dbReference>
<organism evidence="2 3">
    <name type="scientific">Clostridium saudiense</name>
    <dbReference type="NCBI Taxonomy" id="1414720"/>
    <lineage>
        <taxon>Bacteria</taxon>
        <taxon>Bacillati</taxon>
        <taxon>Bacillota</taxon>
        <taxon>Clostridia</taxon>
        <taxon>Eubacteriales</taxon>
        <taxon>Clostridiaceae</taxon>
        <taxon>Clostridium</taxon>
    </lineage>
</organism>
<evidence type="ECO:0000259" key="1">
    <source>
        <dbReference type="Pfam" id="PF18812"/>
    </source>
</evidence>
<dbReference type="EMBL" id="JACJLL010000154">
    <property type="protein sequence ID" value="MBM6820730.1"/>
    <property type="molecule type" value="Genomic_DNA"/>
</dbReference>
<dbReference type="InterPro" id="IPR041301">
    <property type="entry name" value="PBECR3"/>
</dbReference>